<evidence type="ECO:0000256" key="5">
    <source>
        <dbReference type="ARBA" id="ARBA00022490"/>
    </source>
</evidence>
<dbReference type="Pfam" id="PF12937">
    <property type="entry name" value="F-box-like"/>
    <property type="match status" value="1"/>
</dbReference>
<evidence type="ECO:0000256" key="6">
    <source>
        <dbReference type="ARBA" id="ARBA00022614"/>
    </source>
</evidence>
<evidence type="ECO:0000259" key="16">
    <source>
        <dbReference type="PROSITE" id="PS50181"/>
    </source>
</evidence>
<feature type="domain" description="F-box" evidence="16">
    <location>
        <begin position="197"/>
        <end position="243"/>
    </location>
</feature>
<evidence type="ECO:0000313" key="17">
    <source>
        <dbReference type="Proteomes" id="UP000694865"/>
    </source>
</evidence>
<dbReference type="InterPro" id="IPR036047">
    <property type="entry name" value="F-box-like_dom_sf"/>
</dbReference>
<dbReference type="SUPFAM" id="SSF81383">
    <property type="entry name" value="F-box domain"/>
    <property type="match status" value="1"/>
</dbReference>
<evidence type="ECO:0000256" key="3">
    <source>
        <dbReference type="ARBA" id="ARBA00004906"/>
    </source>
</evidence>
<dbReference type="InterPro" id="IPR006553">
    <property type="entry name" value="Leu-rich_rpt_Cys-con_subtyp"/>
</dbReference>
<keyword evidence="17" id="KW-1185">Reference proteome</keyword>
<organism evidence="17 18">
    <name type="scientific">Saccoglossus kowalevskii</name>
    <name type="common">Acorn worm</name>
    <dbReference type="NCBI Taxonomy" id="10224"/>
    <lineage>
        <taxon>Eukaryota</taxon>
        <taxon>Metazoa</taxon>
        <taxon>Hemichordata</taxon>
        <taxon>Enteropneusta</taxon>
        <taxon>Harrimaniidae</taxon>
        <taxon>Saccoglossus</taxon>
    </lineage>
</organism>
<keyword evidence="7" id="KW-0479">Metal-binding</keyword>
<dbReference type="CDD" id="cd22118">
    <property type="entry name" value="F-box_FBXL5"/>
    <property type="match status" value="1"/>
</dbReference>
<keyword evidence="9" id="KW-0833">Ubl conjugation pathway</keyword>
<keyword evidence="13" id="KW-0539">Nucleus</keyword>
<dbReference type="CDD" id="cd12109">
    <property type="entry name" value="Hr_FBXL5"/>
    <property type="match status" value="1"/>
</dbReference>
<dbReference type="Pfam" id="PF01814">
    <property type="entry name" value="Hemerythrin"/>
    <property type="match status" value="1"/>
</dbReference>
<dbReference type="Gene3D" id="1.20.120.520">
    <property type="entry name" value="nmb1532 protein domain like"/>
    <property type="match status" value="1"/>
</dbReference>
<dbReference type="Gene3D" id="1.20.1280.50">
    <property type="match status" value="1"/>
</dbReference>
<evidence type="ECO:0000256" key="9">
    <source>
        <dbReference type="ARBA" id="ARBA00022786"/>
    </source>
</evidence>
<dbReference type="PANTHER" id="PTHR13382">
    <property type="entry name" value="MITOCHONDRIAL ATP SYNTHASE COUPLING FACTOR B"/>
    <property type="match status" value="1"/>
</dbReference>
<dbReference type="InterPro" id="IPR045808">
    <property type="entry name" value="Hr_FBXL5"/>
</dbReference>
<evidence type="ECO:0000256" key="7">
    <source>
        <dbReference type="ARBA" id="ARBA00022723"/>
    </source>
</evidence>
<evidence type="ECO:0000256" key="10">
    <source>
        <dbReference type="ARBA" id="ARBA00022843"/>
    </source>
</evidence>
<evidence type="ECO:0000256" key="14">
    <source>
        <dbReference type="ARBA" id="ARBA00030695"/>
    </source>
</evidence>
<gene>
    <name evidence="18" type="primary">LOC100366876</name>
</gene>
<evidence type="ECO:0000256" key="4">
    <source>
        <dbReference type="ARBA" id="ARBA00020540"/>
    </source>
</evidence>
<evidence type="ECO:0000256" key="2">
    <source>
        <dbReference type="ARBA" id="ARBA00004556"/>
    </source>
</evidence>
<dbReference type="PROSITE" id="PS50181">
    <property type="entry name" value="FBOX"/>
    <property type="match status" value="1"/>
</dbReference>
<evidence type="ECO:0000256" key="11">
    <source>
        <dbReference type="ARBA" id="ARBA00023004"/>
    </source>
</evidence>
<dbReference type="Pfam" id="PF13516">
    <property type="entry name" value="LRR_6"/>
    <property type="match status" value="2"/>
</dbReference>
<dbReference type="InterPro" id="IPR032675">
    <property type="entry name" value="LRR_dom_sf"/>
</dbReference>
<dbReference type="PANTHER" id="PTHR13382:SF41">
    <property type="entry name" value="F-BOX DOMAIN-CONTAINING PROTEIN"/>
    <property type="match status" value="1"/>
</dbReference>
<keyword evidence="10" id="KW-0832">Ubl conjugation</keyword>
<keyword evidence="8" id="KW-0677">Repeat</keyword>
<keyword evidence="6" id="KW-0433">Leucine-rich repeat</keyword>
<evidence type="ECO:0000313" key="18">
    <source>
        <dbReference type="RefSeq" id="XP_002740142.1"/>
    </source>
</evidence>
<evidence type="ECO:0000256" key="1">
    <source>
        <dbReference type="ARBA" id="ARBA00004123"/>
    </source>
</evidence>
<dbReference type="InterPro" id="IPR050648">
    <property type="entry name" value="F-box_LRR-repeat"/>
</dbReference>
<dbReference type="InterPro" id="IPR001810">
    <property type="entry name" value="F-box_dom"/>
</dbReference>
<dbReference type="Proteomes" id="UP000694865">
    <property type="component" value="Unplaced"/>
</dbReference>
<comment type="pathway">
    <text evidence="3">Protein modification; protein ubiquitination.</text>
</comment>
<proteinExistence type="predicted"/>
<comment type="subcellular location">
    <subcellularLocation>
        <location evidence="2">Cytoplasm</location>
        <location evidence="2">Perinuclear region</location>
    </subcellularLocation>
    <subcellularLocation>
        <location evidence="1">Nucleus</location>
    </subcellularLocation>
</comment>
<accession>A0ABM0GYE8</accession>
<protein>
    <recommendedName>
        <fullName evidence="4">F-box/LRR-repeat protein 5</fullName>
    </recommendedName>
    <alternativeName>
        <fullName evidence="14">F-box and leucine-rich repeat protein 5</fullName>
    </alternativeName>
</protein>
<sequence>MAPAPSEIDVFSIPHTRIVKQLEELTDTLSATNFSNHVDWDRMLDNLRTTFTDFKFHEKIENECIMWKLKSRLKRLKIEIAAVTNVHSDNHLTDMLDLVEDCFKRGKNKTEDDRVHFGRMLVKALREFTKDFLPHLKEEEEVFQQLLMKYFTFDELKVIKFTVLERHSQLNSSPDEYAKYLKDTEEKPTVEDCCGEDNLLHKIPPEIILKIFGFLGPKDLCRCAMVCHSWSKLALSGKLWQCLHPVRWIKGSWYFGLIENESNEDTEKQLDSSSSTEDLYVTIDDDADFDESEESDASDTSILSYKAMCIRKEARSLTEISKYLIPVVGWNVHTLVLSNSYAITNGVVYKMIISCPNLQHLNLSETNVSDVAFKGLGRNGAGGQLKYLDLSGCLKITDTTLVRLAKALGMNPQKVEMCCVGACLPDTNQQINDCHSVVEKCVWDVEDDDDDEKDVDEVAMALPNNDEVAIESCDETLNCISNRREISNDYSGSSNVYDHKLNEDIANVARDNTLASWTNTDWTNSDGYETITYEQNCSSELRTTFEPPLAVTDSYENIVTCKPDCGQYCRNRKAKYSSGDTNWDLFHQGRPLEFLGLSSCYQITDHGLRALANNGGLPNLRHLDLSGCFDVTSTGLREIAKSSPCLDPHLFFYCDNITDGPLQESASGCQNLQCMNRVCCRSGE</sequence>
<keyword evidence="12" id="KW-0411">Iron-sulfur</keyword>
<dbReference type="Gene3D" id="3.80.10.10">
    <property type="entry name" value="Ribonuclease Inhibitor"/>
    <property type="match status" value="2"/>
</dbReference>
<evidence type="ECO:0000256" key="15">
    <source>
        <dbReference type="ARBA" id="ARBA00034078"/>
    </source>
</evidence>
<dbReference type="InterPro" id="IPR001611">
    <property type="entry name" value="Leu-rich_rpt"/>
</dbReference>
<dbReference type="RefSeq" id="XP_002740142.1">
    <property type="nucleotide sequence ID" value="XM_002740096.2"/>
</dbReference>
<evidence type="ECO:0000256" key="13">
    <source>
        <dbReference type="ARBA" id="ARBA00023242"/>
    </source>
</evidence>
<name>A0ABM0GYE8_SACKO</name>
<keyword evidence="11" id="KW-0408">Iron</keyword>
<dbReference type="SUPFAM" id="SSF52047">
    <property type="entry name" value="RNI-like"/>
    <property type="match status" value="1"/>
</dbReference>
<dbReference type="GeneID" id="100366876"/>
<evidence type="ECO:0000256" key="12">
    <source>
        <dbReference type="ARBA" id="ARBA00023014"/>
    </source>
</evidence>
<reference evidence="18" key="1">
    <citation type="submission" date="2025-08" db="UniProtKB">
        <authorList>
            <consortium name="RefSeq"/>
        </authorList>
    </citation>
    <scope>IDENTIFICATION</scope>
    <source>
        <tissue evidence="18">Testes</tissue>
    </source>
</reference>
<comment type="cofactor">
    <cofactor evidence="15">
        <name>[2Fe-2S] cluster</name>
        <dbReference type="ChEBI" id="CHEBI:190135"/>
    </cofactor>
</comment>
<dbReference type="SMART" id="SM00256">
    <property type="entry name" value="FBOX"/>
    <property type="match status" value="1"/>
</dbReference>
<evidence type="ECO:0000256" key="8">
    <source>
        <dbReference type="ARBA" id="ARBA00022737"/>
    </source>
</evidence>
<keyword evidence="5" id="KW-0963">Cytoplasm</keyword>
<dbReference type="InterPro" id="IPR012312">
    <property type="entry name" value="Hemerythrin-like"/>
</dbReference>
<dbReference type="SMART" id="SM00367">
    <property type="entry name" value="LRR_CC"/>
    <property type="match status" value="4"/>
</dbReference>